<evidence type="ECO:0000256" key="10">
    <source>
        <dbReference type="ARBA" id="ARBA00022723"/>
    </source>
</evidence>
<keyword evidence="5" id="KW-0698">rRNA processing</keyword>
<gene>
    <name evidence="14" type="ORF">GBAR_LOCUS15669</name>
</gene>
<dbReference type="SFLD" id="SFLDS00029">
    <property type="entry name" value="Radical_SAM"/>
    <property type="match status" value="1"/>
</dbReference>
<keyword evidence="6 14" id="KW-0489">Methyltransferase</keyword>
<dbReference type="PIRSF" id="PIRSF006004">
    <property type="entry name" value="CHP00048"/>
    <property type="match status" value="1"/>
</dbReference>
<keyword evidence="3" id="KW-0004">4Fe-4S</keyword>
<dbReference type="EMBL" id="CASHTH010002276">
    <property type="protein sequence ID" value="CAI8027374.1"/>
    <property type="molecule type" value="Genomic_DNA"/>
</dbReference>
<evidence type="ECO:0000256" key="2">
    <source>
        <dbReference type="ARBA" id="ARBA00004496"/>
    </source>
</evidence>
<evidence type="ECO:0000256" key="5">
    <source>
        <dbReference type="ARBA" id="ARBA00022552"/>
    </source>
</evidence>
<evidence type="ECO:0000256" key="3">
    <source>
        <dbReference type="ARBA" id="ARBA00022485"/>
    </source>
</evidence>
<dbReference type="InterPro" id="IPR013785">
    <property type="entry name" value="Aldolase_TIM"/>
</dbReference>
<dbReference type="FunFam" id="3.20.20.70:FF:000014">
    <property type="entry name" value="Probable dual-specificity RNA methyltransferase RlmN"/>
    <property type="match status" value="1"/>
</dbReference>
<dbReference type="PROSITE" id="PS51918">
    <property type="entry name" value="RADICAL_SAM"/>
    <property type="match status" value="1"/>
</dbReference>
<dbReference type="HAMAP" id="MF_01849">
    <property type="entry name" value="RNA_methyltr_RlmN"/>
    <property type="match status" value="1"/>
</dbReference>
<keyword evidence="9" id="KW-0819">tRNA processing</keyword>
<dbReference type="InterPro" id="IPR048641">
    <property type="entry name" value="RlmN_N"/>
</dbReference>
<dbReference type="GO" id="GO:0008173">
    <property type="term" value="F:RNA methyltransferase activity"/>
    <property type="evidence" value="ECO:0007669"/>
    <property type="project" value="InterPro"/>
</dbReference>
<feature type="domain" description="Radical SAM core" evidence="13">
    <location>
        <begin position="106"/>
        <end position="337"/>
    </location>
</feature>
<dbReference type="GO" id="GO:0046872">
    <property type="term" value="F:metal ion binding"/>
    <property type="evidence" value="ECO:0007669"/>
    <property type="project" value="UniProtKB-KW"/>
</dbReference>
<dbReference type="InterPro" id="IPR058240">
    <property type="entry name" value="rSAM_sf"/>
</dbReference>
<dbReference type="CDD" id="cd01335">
    <property type="entry name" value="Radical_SAM"/>
    <property type="match status" value="1"/>
</dbReference>
<evidence type="ECO:0000256" key="4">
    <source>
        <dbReference type="ARBA" id="ARBA00022490"/>
    </source>
</evidence>
<evidence type="ECO:0000256" key="11">
    <source>
        <dbReference type="ARBA" id="ARBA00023004"/>
    </source>
</evidence>
<keyword evidence="11" id="KW-0408">Iron</keyword>
<protein>
    <submittedName>
        <fullName evidence="14">Dual-specificity RNA methyltransferase RlmN</fullName>
    </submittedName>
</protein>
<dbReference type="InterPro" id="IPR007197">
    <property type="entry name" value="rSAM"/>
</dbReference>
<sequence length="361" mass="40678">MTIQHPKTDKINLKGLTLLELEELVTQWGEPKYRAKQLMSWMYRGRVETFEAMTNLPHKLRQRLADLACIGGPHVLTRTASNADTAIKYLFELTDGSRVESVLMYDQDRITVCVSSQVGCAMACDFCATAKMGFFRNLTVAEILDQLITIERELDDEKGVTHVVFMGMGEPLANYDQTVKAIRLMTDANGLGISEGKITVSTSGLARRMRQFTHEQLKCNLALSLNATTDETRTRLMPINAKYPMDEVLNATREWALATQRPATLEYVLIQGVNDSVADARRLRKLMGRLPCKLNLIPFNEIEGADFQRPKLDQIERFRRIVADGHHVAPIRFSKGRDIAAACGQLRTIYEKQGVMLPQVS</sequence>
<dbReference type="PANTHER" id="PTHR30544">
    <property type="entry name" value="23S RRNA METHYLTRANSFERASE"/>
    <property type="match status" value="1"/>
</dbReference>
<reference evidence="14" key="1">
    <citation type="submission" date="2023-03" db="EMBL/GenBank/DDBJ databases">
        <authorList>
            <person name="Steffen K."/>
            <person name="Cardenas P."/>
        </authorList>
    </citation>
    <scope>NUCLEOTIDE SEQUENCE</scope>
</reference>
<dbReference type="SFLD" id="SFLDF00275">
    <property type="entry name" value="adenosine_C2_methyltransferase"/>
    <property type="match status" value="1"/>
</dbReference>
<dbReference type="InterPro" id="IPR004383">
    <property type="entry name" value="rRNA_lsu_MTrfase_RlmN/Cfr"/>
</dbReference>
<keyword evidence="12" id="KW-0411">Iron-sulfur</keyword>
<dbReference type="Proteomes" id="UP001174909">
    <property type="component" value="Unassembled WGS sequence"/>
</dbReference>
<dbReference type="Gene3D" id="3.20.20.70">
    <property type="entry name" value="Aldolase class I"/>
    <property type="match status" value="1"/>
</dbReference>
<dbReference type="PANTHER" id="PTHR30544:SF5">
    <property type="entry name" value="RADICAL SAM CORE DOMAIN-CONTAINING PROTEIN"/>
    <property type="match status" value="1"/>
</dbReference>
<dbReference type="SUPFAM" id="SSF102114">
    <property type="entry name" value="Radical SAM enzymes"/>
    <property type="match status" value="1"/>
</dbReference>
<keyword evidence="10" id="KW-0479">Metal-binding</keyword>
<evidence type="ECO:0000256" key="1">
    <source>
        <dbReference type="ARBA" id="ARBA00001966"/>
    </source>
</evidence>
<accession>A0AA35SCW6</accession>
<comment type="cofactor">
    <cofactor evidence="1">
        <name>[4Fe-4S] cluster</name>
        <dbReference type="ChEBI" id="CHEBI:49883"/>
    </cofactor>
</comment>
<evidence type="ECO:0000313" key="14">
    <source>
        <dbReference type="EMBL" id="CAI8027374.1"/>
    </source>
</evidence>
<keyword evidence="4" id="KW-0963">Cytoplasm</keyword>
<evidence type="ECO:0000259" key="13">
    <source>
        <dbReference type="PROSITE" id="PS51918"/>
    </source>
</evidence>
<dbReference type="GO" id="GO:0051539">
    <property type="term" value="F:4 iron, 4 sulfur cluster binding"/>
    <property type="evidence" value="ECO:0007669"/>
    <property type="project" value="UniProtKB-KW"/>
</dbReference>
<keyword evidence="8" id="KW-0949">S-adenosyl-L-methionine</keyword>
<evidence type="ECO:0000256" key="9">
    <source>
        <dbReference type="ARBA" id="ARBA00022694"/>
    </source>
</evidence>
<evidence type="ECO:0000256" key="8">
    <source>
        <dbReference type="ARBA" id="ARBA00022691"/>
    </source>
</evidence>
<dbReference type="InterPro" id="IPR027492">
    <property type="entry name" value="RNA_MTrfase_RlmN"/>
</dbReference>
<dbReference type="GO" id="GO:0030488">
    <property type="term" value="P:tRNA methylation"/>
    <property type="evidence" value="ECO:0007669"/>
    <property type="project" value="InterPro"/>
</dbReference>
<name>A0AA35SCW6_GEOBA</name>
<comment type="subcellular location">
    <subcellularLocation>
        <location evidence="2">Cytoplasm</location>
    </subcellularLocation>
</comment>
<dbReference type="Pfam" id="PF04055">
    <property type="entry name" value="Radical_SAM"/>
    <property type="match status" value="1"/>
</dbReference>
<dbReference type="Pfam" id="PF21016">
    <property type="entry name" value="RlmN_N"/>
    <property type="match status" value="1"/>
</dbReference>
<proteinExistence type="inferred from homology"/>
<evidence type="ECO:0000313" key="15">
    <source>
        <dbReference type="Proteomes" id="UP001174909"/>
    </source>
</evidence>
<dbReference type="InterPro" id="IPR040072">
    <property type="entry name" value="Methyltransferase_A"/>
</dbReference>
<dbReference type="AlphaFoldDB" id="A0AA35SCW6"/>
<evidence type="ECO:0000256" key="12">
    <source>
        <dbReference type="ARBA" id="ARBA00023014"/>
    </source>
</evidence>
<dbReference type="NCBIfam" id="TIGR00048">
    <property type="entry name" value="rRNA_mod_RlmN"/>
    <property type="match status" value="1"/>
</dbReference>
<dbReference type="SFLD" id="SFLDG01062">
    <property type="entry name" value="methyltransferase_(Class_A)"/>
    <property type="match status" value="1"/>
</dbReference>
<dbReference type="Gene3D" id="1.10.150.530">
    <property type="match status" value="1"/>
</dbReference>
<dbReference type="GO" id="GO:0070475">
    <property type="term" value="P:rRNA base methylation"/>
    <property type="evidence" value="ECO:0007669"/>
    <property type="project" value="InterPro"/>
</dbReference>
<evidence type="ECO:0000256" key="6">
    <source>
        <dbReference type="ARBA" id="ARBA00022603"/>
    </source>
</evidence>
<keyword evidence="7" id="KW-0808">Transferase</keyword>
<evidence type="ECO:0000256" key="7">
    <source>
        <dbReference type="ARBA" id="ARBA00022679"/>
    </source>
</evidence>
<comment type="caution">
    <text evidence="14">The sequence shown here is derived from an EMBL/GenBank/DDBJ whole genome shotgun (WGS) entry which is preliminary data.</text>
</comment>
<dbReference type="GO" id="GO:0005737">
    <property type="term" value="C:cytoplasm"/>
    <property type="evidence" value="ECO:0007669"/>
    <property type="project" value="UniProtKB-SubCell"/>
</dbReference>
<keyword evidence="15" id="KW-1185">Reference proteome</keyword>
<organism evidence="14 15">
    <name type="scientific">Geodia barretti</name>
    <name type="common">Barrett's horny sponge</name>
    <dbReference type="NCBI Taxonomy" id="519541"/>
    <lineage>
        <taxon>Eukaryota</taxon>
        <taxon>Metazoa</taxon>
        <taxon>Porifera</taxon>
        <taxon>Demospongiae</taxon>
        <taxon>Heteroscleromorpha</taxon>
        <taxon>Tetractinellida</taxon>
        <taxon>Astrophorina</taxon>
        <taxon>Geodiidae</taxon>
        <taxon>Geodia</taxon>
    </lineage>
</organism>